<dbReference type="NCBIfam" id="NF005914">
    <property type="entry name" value="PRK07907.1"/>
    <property type="match status" value="1"/>
</dbReference>
<evidence type="ECO:0000256" key="1">
    <source>
        <dbReference type="ARBA" id="ARBA00022670"/>
    </source>
</evidence>
<dbReference type="Pfam" id="PF01546">
    <property type="entry name" value="Peptidase_M20"/>
    <property type="match status" value="1"/>
</dbReference>
<evidence type="ECO:0000313" key="6">
    <source>
        <dbReference type="Proteomes" id="UP000643279"/>
    </source>
</evidence>
<dbReference type="EMBL" id="BMFW01000002">
    <property type="protein sequence ID" value="GGH91397.1"/>
    <property type="molecule type" value="Genomic_DNA"/>
</dbReference>
<sequence>MASLFPQSGDVLADLRQAVRGDFSAAVDQLSALVRIPAMAWESFDPSQLDQAAQQAAGLVRGAGLPDVDILQAPRPDGTPGAPAVVGRRPAQPGKPTILLYAHYDVQPAGQLELWESPPFEAVERGGRLWGRGVADNKAGVLLHVAAVRNALRVLDGRLGVGITVFIDGEEEAGSPSLPLLLQQHADLLRADVLVVADSGNWKVGVPALTTSLRGLILGTVEVRVLDHALHSGSYGGPLVDAVAALSRLIASFHHDDGSVAVEGLPASEEPGPPLSDAEFRADSRVRPGVPLAGSGSITSRLWTKPAMAIIGIDAPSVALSTDTLQPAARARFSLSLAAASDTAAAMEAVRRHVENHVPFGAEVVFTPGGRTEGFAGDASSPVSRLMLAAMEDTWGVPAVSMGVGGSIPAVNILNRLFPEADILITGAEDPDSRAHGANESIHLGDFENAIVAEALLLARLNTQD</sequence>
<keyword evidence="2" id="KW-0479">Metal-binding</keyword>
<proteinExistence type="predicted"/>
<reference evidence="6" key="1">
    <citation type="journal article" date="2019" name="Int. J. Syst. Evol. Microbiol.">
        <title>The Global Catalogue of Microorganisms (GCM) 10K type strain sequencing project: providing services to taxonomists for standard genome sequencing and annotation.</title>
        <authorList>
            <consortium name="The Broad Institute Genomics Platform"/>
            <consortium name="The Broad Institute Genome Sequencing Center for Infectious Disease"/>
            <person name="Wu L."/>
            <person name="Ma J."/>
        </authorList>
    </citation>
    <scope>NUCLEOTIDE SEQUENCE [LARGE SCALE GENOMIC DNA]</scope>
    <source>
        <strain evidence="6">CGMCC 1.12778</strain>
    </source>
</reference>
<gene>
    <name evidence="5" type="ORF">GCM10007170_07460</name>
</gene>
<keyword evidence="6" id="KW-1185">Reference proteome</keyword>
<dbReference type="Pfam" id="PF07687">
    <property type="entry name" value="M20_dimer"/>
    <property type="match status" value="1"/>
</dbReference>
<evidence type="ECO:0000256" key="3">
    <source>
        <dbReference type="ARBA" id="ARBA00022801"/>
    </source>
</evidence>
<feature type="domain" description="Peptidase M20 dimerisation" evidence="4">
    <location>
        <begin position="213"/>
        <end position="359"/>
    </location>
</feature>
<comment type="caution">
    <text evidence="5">The sequence shown here is derived from an EMBL/GenBank/DDBJ whole genome shotgun (WGS) entry which is preliminary data.</text>
</comment>
<dbReference type="PANTHER" id="PTHR43270:SF12">
    <property type="entry name" value="SUCCINYL-DIAMINOPIMELATE DESUCCINYLASE"/>
    <property type="match status" value="1"/>
</dbReference>
<keyword evidence="3" id="KW-0378">Hydrolase</keyword>
<dbReference type="Proteomes" id="UP000643279">
    <property type="component" value="Unassembled WGS sequence"/>
</dbReference>
<dbReference type="InterPro" id="IPR051458">
    <property type="entry name" value="Cyt/Met_Dipeptidase"/>
</dbReference>
<dbReference type="Gene3D" id="3.40.630.10">
    <property type="entry name" value="Zn peptidases"/>
    <property type="match status" value="1"/>
</dbReference>
<dbReference type="RefSeq" id="WP_188570317.1">
    <property type="nucleotide sequence ID" value="NZ_BMFW01000002.1"/>
</dbReference>
<evidence type="ECO:0000313" key="5">
    <source>
        <dbReference type="EMBL" id="GGH91397.1"/>
    </source>
</evidence>
<name>A0ABQ2AGX1_9MICC</name>
<accession>A0ABQ2AGX1</accession>
<dbReference type="Gene3D" id="3.30.70.360">
    <property type="match status" value="1"/>
</dbReference>
<evidence type="ECO:0000259" key="4">
    <source>
        <dbReference type="Pfam" id="PF07687"/>
    </source>
</evidence>
<keyword evidence="1" id="KW-0645">Protease</keyword>
<organism evidence="5 6">
    <name type="scientific">Arthrobacter liuii</name>
    <dbReference type="NCBI Taxonomy" id="1476996"/>
    <lineage>
        <taxon>Bacteria</taxon>
        <taxon>Bacillati</taxon>
        <taxon>Actinomycetota</taxon>
        <taxon>Actinomycetes</taxon>
        <taxon>Micrococcales</taxon>
        <taxon>Micrococcaceae</taxon>
        <taxon>Arthrobacter</taxon>
    </lineage>
</organism>
<dbReference type="PANTHER" id="PTHR43270">
    <property type="entry name" value="BETA-ALA-HIS DIPEPTIDASE"/>
    <property type="match status" value="1"/>
</dbReference>
<dbReference type="InterPro" id="IPR011650">
    <property type="entry name" value="Peptidase_M20_dimer"/>
</dbReference>
<protein>
    <submittedName>
        <fullName evidence="5">Dipeptidase</fullName>
    </submittedName>
</protein>
<dbReference type="InterPro" id="IPR002933">
    <property type="entry name" value="Peptidase_M20"/>
</dbReference>
<dbReference type="SUPFAM" id="SSF53187">
    <property type="entry name" value="Zn-dependent exopeptidases"/>
    <property type="match status" value="1"/>
</dbReference>
<evidence type="ECO:0000256" key="2">
    <source>
        <dbReference type="ARBA" id="ARBA00022723"/>
    </source>
</evidence>